<dbReference type="NCBIfam" id="TIGR03083">
    <property type="entry name" value="maleylpyruvate isomerase family mycothiol-dependent enzyme"/>
    <property type="match status" value="1"/>
</dbReference>
<evidence type="ECO:0000313" key="3">
    <source>
        <dbReference type="Proteomes" id="UP000516428"/>
    </source>
</evidence>
<dbReference type="GO" id="GO:0016853">
    <property type="term" value="F:isomerase activity"/>
    <property type="evidence" value="ECO:0007669"/>
    <property type="project" value="UniProtKB-KW"/>
</dbReference>
<dbReference type="SUPFAM" id="SSF109854">
    <property type="entry name" value="DinB/YfiT-like putative metalloenzymes"/>
    <property type="match status" value="1"/>
</dbReference>
<dbReference type="Gene3D" id="1.20.120.450">
    <property type="entry name" value="dinb family like domain"/>
    <property type="match status" value="1"/>
</dbReference>
<organism evidence="2 3">
    <name type="scientific">Streptomyces xanthii</name>
    <dbReference type="NCBI Taxonomy" id="2768069"/>
    <lineage>
        <taxon>Bacteria</taxon>
        <taxon>Bacillati</taxon>
        <taxon>Actinomycetota</taxon>
        <taxon>Actinomycetes</taxon>
        <taxon>Kitasatosporales</taxon>
        <taxon>Streptomycetaceae</taxon>
        <taxon>Streptomyces</taxon>
    </lineage>
</organism>
<dbReference type="InterPro" id="IPR024344">
    <property type="entry name" value="MDMPI_metal-binding"/>
</dbReference>
<dbReference type="RefSeq" id="WP_188335432.1">
    <property type="nucleotide sequence ID" value="NZ_CP061281.1"/>
</dbReference>
<dbReference type="Pfam" id="PF11716">
    <property type="entry name" value="MDMPI_N"/>
    <property type="match status" value="1"/>
</dbReference>
<name>A0A7H1B1S2_9ACTN</name>
<keyword evidence="2" id="KW-0413">Isomerase</keyword>
<dbReference type="InterPro" id="IPR017517">
    <property type="entry name" value="Maleyloyr_isom"/>
</dbReference>
<keyword evidence="2" id="KW-0670">Pyruvate</keyword>
<proteinExistence type="predicted"/>
<dbReference type="InterPro" id="IPR034660">
    <property type="entry name" value="DinB/YfiT-like"/>
</dbReference>
<evidence type="ECO:0000313" key="2">
    <source>
        <dbReference type="EMBL" id="QNS02677.1"/>
    </source>
</evidence>
<dbReference type="GO" id="GO:0046872">
    <property type="term" value="F:metal ion binding"/>
    <property type="evidence" value="ECO:0007669"/>
    <property type="project" value="InterPro"/>
</dbReference>
<protein>
    <submittedName>
        <fullName evidence="2">Maleylpyruvate isomerase family mycothiol-dependent enzyme</fullName>
    </submittedName>
</protein>
<reference evidence="2 3" key="1">
    <citation type="submission" date="2020-09" db="EMBL/GenBank/DDBJ databases">
        <title>A novel species.</title>
        <authorList>
            <person name="Gao J."/>
        </authorList>
    </citation>
    <scope>NUCLEOTIDE SEQUENCE [LARGE SCALE GENOMIC DNA]</scope>
    <source>
        <strain evidence="2 3">CRXT-Y-14</strain>
    </source>
</reference>
<accession>A0A7H1B1S2</accession>
<sequence>MDDSAPYWSAVRATRLRIADLLEDLSPAEWERESLCRGWRVRDVAGHLALVPTITTWDMLAAAPRARFDPDRINTALARRHGRRAPADLVATIREHAGTRRTAKVLDTRNALFDAIVHGQDIALPLGRSFPVPAEHSREGLRRVWAMGWPFHAGRRLAGFTLRATDTDWETGDGPEIAGPALALLLLSTGRTVSLPALRGEGADRLRASDPQA</sequence>
<keyword evidence="3" id="KW-1185">Reference proteome</keyword>
<gene>
    <name evidence="2" type="ORF">IAG42_02940</name>
</gene>
<feature type="domain" description="Mycothiol-dependent maleylpyruvate isomerase metal-binding" evidence="1">
    <location>
        <begin position="12"/>
        <end position="102"/>
    </location>
</feature>
<dbReference type="AlphaFoldDB" id="A0A7H1B1S2"/>
<dbReference type="Proteomes" id="UP000516428">
    <property type="component" value="Chromosome"/>
</dbReference>
<dbReference type="EMBL" id="CP061281">
    <property type="protein sequence ID" value="QNS02677.1"/>
    <property type="molecule type" value="Genomic_DNA"/>
</dbReference>
<dbReference type="KEGG" id="sxn:IAG42_02940"/>
<evidence type="ECO:0000259" key="1">
    <source>
        <dbReference type="Pfam" id="PF11716"/>
    </source>
</evidence>